<dbReference type="eggNOG" id="COG0662">
    <property type="taxonomic scope" value="Bacteria"/>
</dbReference>
<evidence type="ECO:0000256" key="1">
    <source>
        <dbReference type="ARBA" id="ARBA00023015"/>
    </source>
</evidence>
<keyword evidence="2" id="KW-0238">DNA-binding</keyword>
<dbReference type="SUPFAM" id="SSF46689">
    <property type="entry name" value="Homeodomain-like"/>
    <property type="match status" value="2"/>
</dbReference>
<dbReference type="GO" id="GO:0043565">
    <property type="term" value="F:sequence-specific DNA binding"/>
    <property type="evidence" value="ECO:0007669"/>
    <property type="project" value="InterPro"/>
</dbReference>
<dbReference type="PRINTS" id="PR00032">
    <property type="entry name" value="HTHARAC"/>
</dbReference>
<accession>B6W968</accession>
<reference evidence="5 6" key="1">
    <citation type="submission" date="2008-09" db="EMBL/GenBank/DDBJ databases">
        <authorList>
            <person name="Fulton L."/>
            <person name="Clifton S."/>
            <person name="Fulton B."/>
            <person name="Xu J."/>
            <person name="Minx P."/>
            <person name="Pepin K.H."/>
            <person name="Johnson M."/>
            <person name="Thiruvilangam P."/>
            <person name="Bhonagiri V."/>
            <person name="Nash W.E."/>
            <person name="Mardis E.R."/>
            <person name="Wilson R.K."/>
        </authorList>
    </citation>
    <scope>NUCLEOTIDE SEQUENCE [LARGE SCALE GENOMIC DNA]</scope>
    <source>
        <strain evidence="5 6">DSM 7454</strain>
    </source>
</reference>
<sequence length="290" mass="34328">MYKRKGTIIMDILDKNENDNTSMQSIYLKVLYAKKNYSSNKINSRIHFHPFTEFYYILDGNGKFSIEDKVIDASKDDFFIINSNVGHSIYSKEDDNLNYISFGVDSIFVKTVNNDEEFDEDKYIYKNIDENTDKFINFFKEINVEFNSNDIYSKSMANAKASEFVIQLLRKYKDEFLITNDIKINKQIDYIKNFIDNNYAEDIKLENLSKMAYMNKFHLISEFKQSYRVTPIEYLILKRIEITKNLLISTNHSMEEISSIVGFNSQSYFNQVFKKKVGLTPSQFRKNHRI</sequence>
<feature type="domain" description="HTH araC/xylS-type" evidence="4">
    <location>
        <begin position="189"/>
        <end position="287"/>
    </location>
</feature>
<proteinExistence type="predicted"/>
<gene>
    <name evidence="5" type="ORF">ANHYDRO_01121</name>
</gene>
<reference evidence="5 6" key="2">
    <citation type="submission" date="2008-10" db="EMBL/GenBank/DDBJ databases">
        <title>Draft genome sequence of Anaerococcus hydrogenalis (DSM 7454).</title>
        <authorList>
            <person name="Sudarsanam P."/>
            <person name="Ley R."/>
            <person name="Guruge J."/>
            <person name="Turnbaugh P.J."/>
            <person name="Mahowald M."/>
            <person name="Liep D."/>
            <person name="Gordon J."/>
        </authorList>
    </citation>
    <scope>NUCLEOTIDE SEQUENCE [LARGE SCALE GENOMIC DNA]</scope>
    <source>
        <strain evidence="5 6">DSM 7454</strain>
    </source>
</reference>
<dbReference type="Pfam" id="PF07883">
    <property type="entry name" value="Cupin_2"/>
    <property type="match status" value="1"/>
</dbReference>
<dbReference type="CDD" id="cd02208">
    <property type="entry name" value="cupin_RmlC-like"/>
    <property type="match status" value="1"/>
</dbReference>
<dbReference type="EMBL" id="ABXA01000030">
    <property type="protein sequence ID" value="EEB36044.1"/>
    <property type="molecule type" value="Genomic_DNA"/>
</dbReference>
<dbReference type="GO" id="GO:0003700">
    <property type="term" value="F:DNA-binding transcription factor activity"/>
    <property type="evidence" value="ECO:0007669"/>
    <property type="project" value="InterPro"/>
</dbReference>
<dbReference type="PANTHER" id="PTHR43280">
    <property type="entry name" value="ARAC-FAMILY TRANSCRIPTIONAL REGULATOR"/>
    <property type="match status" value="1"/>
</dbReference>
<evidence type="ECO:0000256" key="2">
    <source>
        <dbReference type="ARBA" id="ARBA00023125"/>
    </source>
</evidence>
<dbReference type="Gene3D" id="1.10.10.60">
    <property type="entry name" value="Homeodomain-like"/>
    <property type="match status" value="2"/>
</dbReference>
<evidence type="ECO:0000259" key="4">
    <source>
        <dbReference type="PROSITE" id="PS01124"/>
    </source>
</evidence>
<dbReference type="Proteomes" id="UP000005451">
    <property type="component" value="Unassembled WGS sequence"/>
</dbReference>
<dbReference type="STRING" id="561177.ANHYDRO_01121"/>
<dbReference type="InterPro" id="IPR011051">
    <property type="entry name" value="RmlC_Cupin_sf"/>
</dbReference>
<dbReference type="InterPro" id="IPR013096">
    <property type="entry name" value="Cupin_2"/>
</dbReference>
<protein>
    <submittedName>
        <fullName evidence="5">Transcriptional regulator, AraC family</fullName>
    </submittedName>
</protein>
<dbReference type="SMART" id="SM00342">
    <property type="entry name" value="HTH_ARAC"/>
    <property type="match status" value="1"/>
</dbReference>
<comment type="caution">
    <text evidence="5">The sequence shown here is derived from an EMBL/GenBank/DDBJ whole genome shotgun (WGS) entry which is preliminary data.</text>
</comment>
<dbReference type="PANTHER" id="PTHR43280:SF28">
    <property type="entry name" value="HTH-TYPE TRANSCRIPTIONAL ACTIVATOR RHAS"/>
    <property type="match status" value="1"/>
</dbReference>
<name>B6W968_9FIRM</name>
<dbReference type="PROSITE" id="PS01124">
    <property type="entry name" value="HTH_ARAC_FAMILY_2"/>
    <property type="match status" value="1"/>
</dbReference>
<dbReference type="PROSITE" id="PS00041">
    <property type="entry name" value="HTH_ARAC_FAMILY_1"/>
    <property type="match status" value="1"/>
</dbReference>
<dbReference type="eggNOG" id="COG2207">
    <property type="taxonomic scope" value="Bacteria"/>
</dbReference>
<dbReference type="InterPro" id="IPR018062">
    <property type="entry name" value="HTH_AraC-typ_CS"/>
</dbReference>
<dbReference type="Gene3D" id="2.60.120.10">
    <property type="entry name" value="Jelly Rolls"/>
    <property type="match status" value="1"/>
</dbReference>
<dbReference type="AlphaFoldDB" id="B6W968"/>
<dbReference type="SUPFAM" id="SSF51182">
    <property type="entry name" value="RmlC-like cupins"/>
    <property type="match status" value="1"/>
</dbReference>
<organism evidence="5 6">
    <name type="scientific">Anaerococcus hydrogenalis DSM 7454</name>
    <dbReference type="NCBI Taxonomy" id="561177"/>
    <lineage>
        <taxon>Bacteria</taxon>
        <taxon>Bacillati</taxon>
        <taxon>Bacillota</taxon>
        <taxon>Tissierellia</taxon>
        <taxon>Tissierellales</taxon>
        <taxon>Peptoniphilaceae</taxon>
        <taxon>Anaerococcus</taxon>
    </lineage>
</organism>
<dbReference type="InterPro" id="IPR009057">
    <property type="entry name" value="Homeodomain-like_sf"/>
</dbReference>
<dbReference type="InterPro" id="IPR018060">
    <property type="entry name" value="HTH_AraC"/>
</dbReference>
<evidence type="ECO:0000313" key="5">
    <source>
        <dbReference type="EMBL" id="EEB36044.1"/>
    </source>
</evidence>
<keyword evidence="3" id="KW-0804">Transcription</keyword>
<dbReference type="Pfam" id="PF12833">
    <property type="entry name" value="HTH_18"/>
    <property type="match status" value="1"/>
</dbReference>
<evidence type="ECO:0000256" key="3">
    <source>
        <dbReference type="ARBA" id="ARBA00023163"/>
    </source>
</evidence>
<evidence type="ECO:0000313" key="6">
    <source>
        <dbReference type="Proteomes" id="UP000005451"/>
    </source>
</evidence>
<dbReference type="InterPro" id="IPR014710">
    <property type="entry name" value="RmlC-like_jellyroll"/>
</dbReference>
<dbReference type="InterPro" id="IPR020449">
    <property type="entry name" value="Tscrpt_reg_AraC-type_HTH"/>
</dbReference>
<keyword evidence="1" id="KW-0805">Transcription regulation</keyword>